<dbReference type="PATRIC" id="fig|1423792.3.peg.3094"/>
<keyword evidence="1" id="KW-0472">Membrane</keyword>
<comment type="caution">
    <text evidence="2">The sequence shown here is derived from an EMBL/GenBank/DDBJ whole genome shotgun (WGS) entry which is preliminary data.</text>
</comment>
<evidence type="ECO:0000313" key="2">
    <source>
        <dbReference type="EMBL" id="KRL12428.1"/>
    </source>
</evidence>
<evidence type="ECO:0000256" key="1">
    <source>
        <dbReference type="SAM" id="Phobius"/>
    </source>
</evidence>
<dbReference type="Proteomes" id="UP000051330">
    <property type="component" value="Unassembled WGS sequence"/>
</dbReference>
<feature type="transmembrane region" description="Helical" evidence="1">
    <location>
        <begin position="18"/>
        <end position="37"/>
    </location>
</feature>
<protein>
    <submittedName>
        <fullName evidence="2">Uncharacterized protein</fullName>
    </submittedName>
</protein>
<proteinExistence type="predicted"/>
<keyword evidence="1" id="KW-0812">Transmembrane</keyword>
<reference evidence="2 3" key="1">
    <citation type="journal article" date="2015" name="Genome Announc.">
        <title>Expanding the biotechnology potential of lactobacilli through comparative genomics of 213 strains and associated genera.</title>
        <authorList>
            <person name="Sun Z."/>
            <person name="Harris H.M."/>
            <person name="McCann A."/>
            <person name="Guo C."/>
            <person name="Argimon S."/>
            <person name="Zhang W."/>
            <person name="Yang X."/>
            <person name="Jeffery I.B."/>
            <person name="Cooney J.C."/>
            <person name="Kagawa T.F."/>
            <person name="Liu W."/>
            <person name="Song Y."/>
            <person name="Salvetti E."/>
            <person name="Wrobel A."/>
            <person name="Rasinkangas P."/>
            <person name="Parkhill J."/>
            <person name="Rea M.C."/>
            <person name="O'Sullivan O."/>
            <person name="Ritari J."/>
            <person name="Douillard F.P."/>
            <person name="Paul Ross R."/>
            <person name="Yang R."/>
            <person name="Briner A.E."/>
            <person name="Felis G.E."/>
            <person name="de Vos W.M."/>
            <person name="Barrangou R."/>
            <person name="Klaenhammer T.R."/>
            <person name="Caufield P.W."/>
            <person name="Cui Y."/>
            <person name="Zhang H."/>
            <person name="O'Toole P.W."/>
        </authorList>
    </citation>
    <scope>NUCLEOTIDE SEQUENCE [LARGE SCALE GENOMIC DNA]</scope>
    <source>
        <strain evidence="2 3">DSM 12744</strain>
    </source>
</reference>
<dbReference type="AlphaFoldDB" id="A0A0R1MX12"/>
<name>A0A0R1MX12_9LACO</name>
<gene>
    <name evidence="2" type="ORF">FD09_GL003011</name>
</gene>
<keyword evidence="3" id="KW-1185">Reference proteome</keyword>
<dbReference type="STRING" id="1423792.FD09_GL003011"/>
<keyword evidence="1" id="KW-1133">Transmembrane helix</keyword>
<accession>A0A0R1MX12</accession>
<feature type="transmembrane region" description="Helical" evidence="1">
    <location>
        <begin position="136"/>
        <end position="156"/>
    </location>
</feature>
<feature type="transmembrane region" description="Helical" evidence="1">
    <location>
        <begin position="210"/>
        <end position="227"/>
    </location>
</feature>
<dbReference type="Pfam" id="PF12730">
    <property type="entry name" value="ABC2_membrane_4"/>
    <property type="match status" value="1"/>
</dbReference>
<sequence length="237" mass="26765">MLNLMRADFYRLRHSRGLLIWEIILLGYTVFTTIYWGRSRNVTGWLGLLRINNTPDLFLWLLPLMMMIVGHDFSQGLLKDTLTIGVSRRRYFLSKMVTAVIVVTLQLFALQLAAFLTGVGMGGLGPVQWGSWLAQLLVYIVLVTTEITLITMILYWSGSTTAAIIVGFIAILVIAMFHMQFVDLEIFNYIDWMMSISRLSTVHLNTLGDVAKPVISAAILIIGGGLVNDWRFEKMSL</sequence>
<dbReference type="OrthoDB" id="3230233at2"/>
<evidence type="ECO:0000313" key="3">
    <source>
        <dbReference type="Proteomes" id="UP000051330"/>
    </source>
</evidence>
<dbReference type="EMBL" id="AZEC01000008">
    <property type="protein sequence ID" value="KRL12428.1"/>
    <property type="molecule type" value="Genomic_DNA"/>
</dbReference>
<organism evidence="2 3">
    <name type="scientific">Schleiferilactobacillus perolens DSM 12744</name>
    <dbReference type="NCBI Taxonomy" id="1423792"/>
    <lineage>
        <taxon>Bacteria</taxon>
        <taxon>Bacillati</taxon>
        <taxon>Bacillota</taxon>
        <taxon>Bacilli</taxon>
        <taxon>Lactobacillales</taxon>
        <taxon>Lactobacillaceae</taxon>
        <taxon>Schleiferilactobacillus</taxon>
    </lineage>
</organism>
<feature type="transmembrane region" description="Helical" evidence="1">
    <location>
        <begin position="163"/>
        <end position="190"/>
    </location>
</feature>
<feature type="transmembrane region" description="Helical" evidence="1">
    <location>
        <begin position="99"/>
        <end position="124"/>
    </location>
</feature>
<feature type="transmembrane region" description="Helical" evidence="1">
    <location>
        <begin position="57"/>
        <end position="78"/>
    </location>
</feature>
<dbReference type="RefSeq" id="WP_083487749.1">
    <property type="nucleotide sequence ID" value="NZ_AZEC01000008.1"/>
</dbReference>